<evidence type="ECO:0000256" key="2">
    <source>
        <dbReference type="ARBA" id="ARBA00023125"/>
    </source>
</evidence>
<dbReference type="PRINTS" id="PR00032">
    <property type="entry name" value="HTHARAC"/>
</dbReference>
<dbReference type="InterPro" id="IPR037923">
    <property type="entry name" value="HTH-like"/>
</dbReference>
<dbReference type="PROSITE" id="PS00041">
    <property type="entry name" value="HTH_ARAC_FAMILY_1"/>
    <property type="match status" value="1"/>
</dbReference>
<keyword evidence="2" id="KW-0238">DNA-binding</keyword>
<keyword evidence="1" id="KW-0805">Transcription regulation</keyword>
<keyword evidence="6" id="KW-1185">Reference proteome</keyword>
<gene>
    <name evidence="5" type="ORF">DFP98_101207</name>
</gene>
<dbReference type="EMBL" id="QRDZ01000001">
    <property type="protein sequence ID" value="RED89232.1"/>
    <property type="molecule type" value="Genomic_DNA"/>
</dbReference>
<dbReference type="RefSeq" id="WP_147310112.1">
    <property type="nucleotide sequence ID" value="NZ_QRDZ01000001.1"/>
</dbReference>
<dbReference type="PANTHER" id="PTHR43280">
    <property type="entry name" value="ARAC-FAMILY TRANSCRIPTIONAL REGULATOR"/>
    <property type="match status" value="1"/>
</dbReference>
<feature type="domain" description="HTH araC/xylS-type" evidence="4">
    <location>
        <begin position="174"/>
        <end position="272"/>
    </location>
</feature>
<protein>
    <submittedName>
        <fullName evidence="5">AraC-like protein</fullName>
    </submittedName>
</protein>
<dbReference type="InterPro" id="IPR009057">
    <property type="entry name" value="Homeodomain-like_sf"/>
</dbReference>
<evidence type="ECO:0000256" key="3">
    <source>
        <dbReference type="ARBA" id="ARBA00023163"/>
    </source>
</evidence>
<evidence type="ECO:0000259" key="4">
    <source>
        <dbReference type="PROSITE" id="PS01124"/>
    </source>
</evidence>
<proteinExistence type="predicted"/>
<accession>A0A3D9KS41</accession>
<dbReference type="InterPro" id="IPR018062">
    <property type="entry name" value="HTH_AraC-typ_CS"/>
</dbReference>
<dbReference type="SUPFAM" id="SSF51215">
    <property type="entry name" value="Regulatory protein AraC"/>
    <property type="match status" value="1"/>
</dbReference>
<dbReference type="PROSITE" id="PS01124">
    <property type="entry name" value="HTH_ARAC_FAMILY_2"/>
    <property type="match status" value="1"/>
</dbReference>
<evidence type="ECO:0000256" key="1">
    <source>
        <dbReference type="ARBA" id="ARBA00023015"/>
    </source>
</evidence>
<reference evidence="5 6" key="1">
    <citation type="submission" date="2018-07" db="EMBL/GenBank/DDBJ databases">
        <title>Genomic Encyclopedia of Type Strains, Phase III (KMG-III): the genomes of soil and plant-associated and newly described type strains.</title>
        <authorList>
            <person name="Whitman W."/>
        </authorList>
    </citation>
    <scope>NUCLEOTIDE SEQUENCE [LARGE SCALE GENOMIC DNA]</scope>
    <source>
        <strain evidence="5 6">CECT 7287</strain>
    </source>
</reference>
<sequence length="277" mass="32008">MKIRKVGYYPNPDDQVPESGGIHGCYELLVIQQGHANLEWLGQLYTVEEPAAFLLSPNSPHKLLSSSTSLRYLYVEFEIIDATIFPALPQLLQWNSLQGRMETMQSEVELFRQSMQVLEQLVKQYAHEKSPLLEEALMNDMRKAIVLVRYLLDNANRMEGYIESVQQSQYRTIEAIMRYMESHYREELSLQHLSDLVHLNGSYLIRLFKKLQGKTPFHYLSELRMNAATSYLQNSSLSIQDIAQASGYNSLHYFSQAFKLKNGMSPSEWRDRNNGTG</sequence>
<dbReference type="SUPFAM" id="SSF46689">
    <property type="entry name" value="Homeodomain-like"/>
    <property type="match status" value="2"/>
</dbReference>
<dbReference type="GO" id="GO:0003700">
    <property type="term" value="F:DNA-binding transcription factor activity"/>
    <property type="evidence" value="ECO:0007669"/>
    <property type="project" value="InterPro"/>
</dbReference>
<name>A0A3D9KS41_9BACL</name>
<dbReference type="SMART" id="SM00342">
    <property type="entry name" value="HTH_ARAC"/>
    <property type="match status" value="1"/>
</dbReference>
<dbReference type="Proteomes" id="UP000256977">
    <property type="component" value="Unassembled WGS sequence"/>
</dbReference>
<evidence type="ECO:0000313" key="5">
    <source>
        <dbReference type="EMBL" id="RED89232.1"/>
    </source>
</evidence>
<dbReference type="GO" id="GO:0043565">
    <property type="term" value="F:sequence-specific DNA binding"/>
    <property type="evidence" value="ECO:0007669"/>
    <property type="project" value="InterPro"/>
</dbReference>
<dbReference type="Gene3D" id="1.10.10.60">
    <property type="entry name" value="Homeodomain-like"/>
    <property type="match status" value="2"/>
</dbReference>
<keyword evidence="3" id="KW-0804">Transcription</keyword>
<dbReference type="OrthoDB" id="2566489at2"/>
<dbReference type="InterPro" id="IPR003313">
    <property type="entry name" value="AraC-bd"/>
</dbReference>
<dbReference type="InterPro" id="IPR018060">
    <property type="entry name" value="HTH_AraC"/>
</dbReference>
<evidence type="ECO:0000313" key="6">
    <source>
        <dbReference type="Proteomes" id="UP000256977"/>
    </source>
</evidence>
<dbReference type="Pfam" id="PF12833">
    <property type="entry name" value="HTH_18"/>
    <property type="match status" value="1"/>
</dbReference>
<dbReference type="PANTHER" id="PTHR43280:SF28">
    <property type="entry name" value="HTH-TYPE TRANSCRIPTIONAL ACTIVATOR RHAS"/>
    <property type="match status" value="1"/>
</dbReference>
<dbReference type="AlphaFoldDB" id="A0A3D9KS41"/>
<comment type="caution">
    <text evidence="5">The sequence shown here is derived from an EMBL/GenBank/DDBJ whole genome shotgun (WGS) entry which is preliminary data.</text>
</comment>
<organism evidence="5 6">
    <name type="scientific">Cohnella phaseoli</name>
    <dbReference type="NCBI Taxonomy" id="456490"/>
    <lineage>
        <taxon>Bacteria</taxon>
        <taxon>Bacillati</taxon>
        <taxon>Bacillota</taxon>
        <taxon>Bacilli</taxon>
        <taxon>Bacillales</taxon>
        <taxon>Paenibacillaceae</taxon>
        <taxon>Cohnella</taxon>
    </lineage>
</organism>
<dbReference type="Pfam" id="PF02311">
    <property type="entry name" value="AraC_binding"/>
    <property type="match status" value="1"/>
</dbReference>
<dbReference type="InterPro" id="IPR020449">
    <property type="entry name" value="Tscrpt_reg_AraC-type_HTH"/>
</dbReference>